<dbReference type="EMBL" id="CABFNQ020000761">
    <property type="protein sequence ID" value="CAH0039327.1"/>
    <property type="molecule type" value="Genomic_DNA"/>
</dbReference>
<dbReference type="Proteomes" id="UP000696573">
    <property type="component" value="Unassembled WGS sequence"/>
</dbReference>
<dbReference type="PANTHER" id="PTHR37542:SF1">
    <property type="entry name" value="PRION-INHIBITION AND PROPAGATION HELO DOMAIN-CONTAINING PROTEIN"/>
    <property type="match status" value="1"/>
</dbReference>
<reference evidence="2" key="1">
    <citation type="submission" date="2021-10" db="EMBL/GenBank/DDBJ databases">
        <authorList>
            <person name="Piombo E."/>
        </authorList>
    </citation>
    <scope>NUCLEOTIDE SEQUENCE</scope>
</reference>
<evidence type="ECO:0000313" key="2">
    <source>
        <dbReference type="EMBL" id="CAH0039327.1"/>
    </source>
</evidence>
<evidence type="ECO:0000313" key="3">
    <source>
        <dbReference type="Proteomes" id="UP000696573"/>
    </source>
</evidence>
<dbReference type="Pfam" id="PF14479">
    <property type="entry name" value="HeLo"/>
    <property type="match status" value="1"/>
</dbReference>
<gene>
    <name evidence="2" type="ORF">CRHIZ90672A_00018425</name>
</gene>
<dbReference type="OrthoDB" id="1911848at2759"/>
<accession>A0A9N9W0P8</accession>
<dbReference type="Gene3D" id="1.20.120.1020">
    <property type="entry name" value="Prion-inhibition and propagation, HeLo domain"/>
    <property type="match status" value="1"/>
</dbReference>
<keyword evidence="3" id="KW-1185">Reference proteome</keyword>
<sequence>MGGPGLGPGSLTLQVVDECVKYYKYFSEASKMPEKHRYLQLRLQLEQQRFLVFVEEAGLLSTEAGFETLSINSTLLQETLSEIKMLFEIFQQANGKYVDIVLPDGHEKKLSPQLSMMELLCATQAPIAKIDISVAPTVNKSLRSDSILKKIIWKARKLRTIMVEPKRLVWVAFDQKAFTSLIANLEVLNSALISLLHSSRSRRINQAVQASYQEIMQMKTDLQGLEAMIQSKTYNSNREEEDDQSAVTPTGSLACQSVTIEARSKVQPMKDDKELANARIHRLDIDQSDDLATPPSPRDERGEAQIKLSLTSNIDSGCSDLITRTSVSKRGYCETRMASGPSRRVSRQDDAPILATPLWQGSAQSTRKVNMILNAMSFNKCESSYEDISQKLACVTDYWLPTTSRSTMPEESRKAMQIPEKAELHSATKNGWQTVILIRREDISGNWIPASLVYCYKLEVRLNKEQGHLALRGQHFTSSEYVELTFTVSGGRVLKRDFWIAPVTAPLHLLIWNTSASRDSL</sequence>
<evidence type="ECO:0000259" key="1">
    <source>
        <dbReference type="Pfam" id="PF14479"/>
    </source>
</evidence>
<feature type="domain" description="Prion-inhibition and propagation HeLo" evidence="1">
    <location>
        <begin position="9"/>
        <end position="226"/>
    </location>
</feature>
<organism evidence="2 3">
    <name type="scientific">Clonostachys rhizophaga</name>
    <dbReference type="NCBI Taxonomy" id="160324"/>
    <lineage>
        <taxon>Eukaryota</taxon>
        <taxon>Fungi</taxon>
        <taxon>Dikarya</taxon>
        <taxon>Ascomycota</taxon>
        <taxon>Pezizomycotina</taxon>
        <taxon>Sordariomycetes</taxon>
        <taxon>Hypocreomycetidae</taxon>
        <taxon>Hypocreales</taxon>
        <taxon>Bionectriaceae</taxon>
        <taxon>Clonostachys</taxon>
    </lineage>
</organism>
<name>A0A9N9W0P8_9HYPO</name>
<dbReference type="InterPro" id="IPR029498">
    <property type="entry name" value="HeLo_dom"/>
</dbReference>
<comment type="caution">
    <text evidence="2">The sequence shown here is derived from an EMBL/GenBank/DDBJ whole genome shotgun (WGS) entry which is preliminary data.</text>
</comment>
<protein>
    <recommendedName>
        <fullName evidence="1">Prion-inhibition and propagation HeLo domain-containing protein</fullName>
    </recommendedName>
</protein>
<dbReference type="InterPro" id="IPR038305">
    <property type="entry name" value="HeLo_sf"/>
</dbReference>
<dbReference type="AlphaFoldDB" id="A0A9N9W0P8"/>
<proteinExistence type="predicted"/>
<dbReference type="PANTHER" id="PTHR37542">
    <property type="entry name" value="HELO DOMAIN-CONTAINING PROTEIN-RELATED"/>
    <property type="match status" value="1"/>
</dbReference>